<keyword evidence="1" id="KW-0175">Coiled coil</keyword>
<evidence type="ECO:0000313" key="3">
    <source>
        <dbReference type="EMBL" id="CAD2217741.1"/>
    </source>
</evidence>
<evidence type="ECO:0000313" key="4">
    <source>
        <dbReference type="Proteomes" id="UP000515908"/>
    </source>
</evidence>
<evidence type="ECO:0000256" key="2">
    <source>
        <dbReference type="SAM" id="MobiDB-lite"/>
    </source>
</evidence>
<dbReference type="Proteomes" id="UP000515908">
    <property type="component" value="Chromosome 09"/>
</dbReference>
<feature type="compositionally biased region" description="Basic and acidic residues" evidence="2">
    <location>
        <begin position="328"/>
        <end position="349"/>
    </location>
</feature>
<feature type="coiled-coil region" evidence="1">
    <location>
        <begin position="457"/>
        <end position="491"/>
    </location>
</feature>
<feature type="region of interest" description="Disordered" evidence="2">
    <location>
        <begin position="114"/>
        <end position="165"/>
    </location>
</feature>
<gene>
    <name evidence="3" type="ORF">ADEAN_000522100</name>
</gene>
<feature type="compositionally biased region" description="Low complexity" evidence="2">
    <location>
        <begin position="117"/>
        <end position="128"/>
    </location>
</feature>
<reference evidence="3 4" key="1">
    <citation type="submission" date="2020-08" db="EMBL/GenBank/DDBJ databases">
        <authorList>
            <person name="Newling K."/>
            <person name="Davey J."/>
            <person name="Forrester S."/>
        </authorList>
    </citation>
    <scope>NUCLEOTIDE SEQUENCE [LARGE SCALE GENOMIC DNA]</scope>
    <source>
        <strain evidence="4">Crithidia deanei Carvalho (ATCC PRA-265)</strain>
    </source>
</reference>
<dbReference type="AlphaFoldDB" id="A0A7G2CFJ8"/>
<dbReference type="VEuPathDB" id="TriTrypDB:ADEAN_000522100"/>
<feature type="region of interest" description="Disordered" evidence="2">
    <location>
        <begin position="576"/>
        <end position="630"/>
    </location>
</feature>
<feature type="region of interest" description="Disordered" evidence="2">
    <location>
        <begin position="202"/>
        <end position="234"/>
    </location>
</feature>
<keyword evidence="4" id="KW-1185">Reference proteome</keyword>
<feature type="region of interest" description="Disordered" evidence="2">
    <location>
        <begin position="513"/>
        <end position="558"/>
    </location>
</feature>
<feature type="compositionally biased region" description="Basic and acidic residues" evidence="2">
    <location>
        <begin position="529"/>
        <end position="548"/>
    </location>
</feature>
<name>A0A7G2CFJ8_9TRYP</name>
<protein>
    <submittedName>
        <fullName evidence="3">Uncharacterized protein</fullName>
    </submittedName>
</protein>
<proteinExistence type="predicted"/>
<sequence>MTDEVVIDDTKPLYFVCSRCEYPICGKTDILTTPVEGGVTDSAFRYDLDFMLDLDTPVPCYSLIEGVDTAVNVSEELLQVPLPPAAHLMALESILESRKFILEQKKKTQERLRQELGNNTAPGATTATSGQENSTAVNHEHDRQFAESIPEAPMPSINERRTNEDAFHPIRRYGSSSEKRIDLICINTEVLGNGLEISSKDRSAIGVPAPKAEGDNETSEGTTSGTNQRGNDLNDVPQEILDVAAQPSSSTQWLRPGNLSVRESYMTVTRTTMSAYFPWFKDYVCAYRVECADCHLPLGFLFENRRNHSSTTDASEFDIQYEKTPQSRPEEARPEGEEEGGKKEEDHSPHRAFIGLELKQITQRNWGLREFQERYKKSQSLNTFKALFPEAEELQSLYSRLSALRTQAELYSNLLRKHKEQNDVQSALLQSQKHRMATYEEKLLTMRQIIDAQRLQLDMQTKQIKNQDELLRSHRNQLDAQQRQMEVEQLLLHEQKKTMKVQRHQLLLMRDRLADGGEEEGTAVAEGGEPARRDSDPHWESARVRPDDGVSVPATEPPAHLRAVYARMRQEPFDTDDQYASLYMQPSTAVNREAPPASEKSDNEQNNDSNHPSNEENENATESANREEVP</sequence>
<evidence type="ECO:0000256" key="1">
    <source>
        <dbReference type="SAM" id="Coils"/>
    </source>
</evidence>
<feature type="region of interest" description="Disordered" evidence="2">
    <location>
        <begin position="311"/>
        <end position="349"/>
    </location>
</feature>
<organism evidence="3 4">
    <name type="scientific">Angomonas deanei</name>
    <dbReference type="NCBI Taxonomy" id="59799"/>
    <lineage>
        <taxon>Eukaryota</taxon>
        <taxon>Discoba</taxon>
        <taxon>Euglenozoa</taxon>
        <taxon>Kinetoplastea</taxon>
        <taxon>Metakinetoplastina</taxon>
        <taxon>Trypanosomatida</taxon>
        <taxon>Trypanosomatidae</taxon>
        <taxon>Strigomonadinae</taxon>
        <taxon>Angomonas</taxon>
    </lineage>
</organism>
<dbReference type="OrthoDB" id="272722at2759"/>
<feature type="compositionally biased region" description="Polar residues" evidence="2">
    <location>
        <begin position="219"/>
        <end position="231"/>
    </location>
</feature>
<accession>A0A7G2CFJ8</accession>
<dbReference type="EMBL" id="LR877153">
    <property type="protein sequence ID" value="CAD2217741.1"/>
    <property type="molecule type" value="Genomic_DNA"/>
</dbReference>